<dbReference type="GeneID" id="37135867"/>
<name>A0A319CDS4_9EURO</name>
<evidence type="ECO:0000313" key="1">
    <source>
        <dbReference type="EMBL" id="PYH83825.1"/>
    </source>
</evidence>
<dbReference type="EMBL" id="KZ821687">
    <property type="protein sequence ID" value="PYH83825.1"/>
    <property type="molecule type" value="Genomic_DNA"/>
</dbReference>
<dbReference type="VEuPathDB" id="FungiDB:BO82DRAFT_331100"/>
<reference evidence="1 2" key="1">
    <citation type="submission" date="2016-12" db="EMBL/GenBank/DDBJ databases">
        <title>The genomes of Aspergillus section Nigri reveals drivers in fungal speciation.</title>
        <authorList>
            <consortium name="DOE Joint Genome Institute"/>
            <person name="Vesth T.C."/>
            <person name="Nybo J."/>
            <person name="Theobald S."/>
            <person name="Brandl J."/>
            <person name="Frisvad J.C."/>
            <person name="Nielsen K.F."/>
            <person name="Lyhne E.K."/>
            <person name="Kogle M.E."/>
            <person name="Kuo A."/>
            <person name="Riley R."/>
            <person name="Clum A."/>
            <person name="Nolan M."/>
            <person name="Lipzen A."/>
            <person name="Salamov A."/>
            <person name="Henrissat B."/>
            <person name="Wiebenga A."/>
            <person name="De Vries R.P."/>
            <person name="Grigoriev I.V."/>
            <person name="Mortensen U.H."/>
            <person name="Andersen M.R."/>
            <person name="Baker S.E."/>
        </authorList>
    </citation>
    <scope>NUCLEOTIDE SEQUENCE [LARGE SCALE GENOMIC DNA]</scope>
    <source>
        <strain evidence="1 2">CBS 121591</strain>
    </source>
</reference>
<gene>
    <name evidence="1" type="ORF">BO82DRAFT_331100</name>
</gene>
<proteinExistence type="predicted"/>
<dbReference type="RefSeq" id="XP_025494025.1">
    <property type="nucleotide sequence ID" value="XM_025633126.1"/>
</dbReference>
<evidence type="ECO:0000313" key="2">
    <source>
        <dbReference type="Proteomes" id="UP000248340"/>
    </source>
</evidence>
<accession>A0A319CDS4</accession>
<dbReference type="AlphaFoldDB" id="A0A319CDS4"/>
<keyword evidence="2" id="KW-1185">Reference proteome</keyword>
<organism evidence="1 2">
    <name type="scientific">Aspergillus uvarum CBS 121591</name>
    <dbReference type="NCBI Taxonomy" id="1448315"/>
    <lineage>
        <taxon>Eukaryota</taxon>
        <taxon>Fungi</taxon>
        <taxon>Dikarya</taxon>
        <taxon>Ascomycota</taxon>
        <taxon>Pezizomycotina</taxon>
        <taxon>Eurotiomycetes</taxon>
        <taxon>Eurotiomycetidae</taxon>
        <taxon>Eurotiales</taxon>
        <taxon>Aspergillaceae</taxon>
        <taxon>Aspergillus</taxon>
        <taxon>Aspergillus subgen. Circumdati</taxon>
    </lineage>
</organism>
<dbReference type="OrthoDB" id="5391496at2759"/>
<protein>
    <submittedName>
        <fullName evidence="1">Uncharacterized protein</fullName>
    </submittedName>
</protein>
<dbReference type="Proteomes" id="UP000248340">
    <property type="component" value="Unassembled WGS sequence"/>
</dbReference>
<sequence>MGSTRKMYSTGSTPEFLQTILQHDSFSTTLIVCSTRDQFLSRLLAATHPTRGEVARHHHIYDKTIGLLSRSTRVRVLFCPTLENLRACLSVVGSQRVHHQDKKEIHGQTEARPLLAVLDSLSLHAPTTEFSAQGLSRTFAALAETSFKADMDLVLCECQDLTNPEVSLWNAQVPMLNSTVRVSEENALFRRTVTVKRVAERWFEFIEKDYAGAGIMDDAQGNAQTHTEIDEDRDIQ</sequence>